<accession>A0A9P7UST6</accession>
<gene>
    <name evidence="1" type="ORF">E1B28_009420</name>
</gene>
<evidence type="ECO:0000313" key="2">
    <source>
        <dbReference type="Proteomes" id="UP001049176"/>
    </source>
</evidence>
<sequence length="478" mass="53841">MITTTTESSLQKLSAEVLYNVLEFSPLFDVLSMLKVCSVLRAIGQDRMRPFYKDTLPHRTFSPWLESETIDKFRELQCISGMIVAGSVALSIFAPVSFLPNNLDCLVSLANGDKVVNFLEAHGYMRKREDGDKGTTADFVLAETAHSSSFTAFYHSNPEIQSIVAYEKLLNNNLATINIIFTSGSPVHAVLLHHSTCAMNLITHEVAMCLFPCSTMKLKKAIMLRGPTYFETNRNSVNIVAEKYKERKLTFVHPDFVTFMDALLPNSELNMFGRSPGDTMCLTLPLPPFTDCRYKSPMSVEILKAHSWSMSYETSKSVVDTKSVTTIDNIELCVSPWSWRRIVTDISVVNENVAFCWFSSLGSVVNKKRAQHGLMKTLQRWLSKNPIPITSPDVTTPNAAVADCLADLFYHLEVINVQIRGRPNAEVKFEWIVEDDLCGLGIMIIVDERERFLWNDTMEQNSASISALRDETVFVRLL</sequence>
<reference evidence="1" key="1">
    <citation type="journal article" date="2021" name="Genome Biol. Evol.">
        <title>The assembled and annotated genome of the fairy-ring fungus Marasmius oreades.</title>
        <authorList>
            <person name="Hiltunen M."/>
            <person name="Ament-Velasquez S.L."/>
            <person name="Johannesson H."/>
        </authorList>
    </citation>
    <scope>NUCLEOTIDE SEQUENCE</scope>
    <source>
        <strain evidence="1">03SP1</strain>
    </source>
</reference>
<organism evidence="1 2">
    <name type="scientific">Marasmius oreades</name>
    <name type="common">fairy-ring Marasmius</name>
    <dbReference type="NCBI Taxonomy" id="181124"/>
    <lineage>
        <taxon>Eukaryota</taxon>
        <taxon>Fungi</taxon>
        <taxon>Dikarya</taxon>
        <taxon>Basidiomycota</taxon>
        <taxon>Agaricomycotina</taxon>
        <taxon>Agaricomycetes</taxon>
        <taxon>Agaricomycetidae</taxon>
        <taxon>Agaricales</taxon>
        <taxon>Marasmiineae</taxon>
        <taxon>Marasmiaceae</taxon>
        <taxon>Marasmius</taxon>
    </lineage>
</organism>
<dbReference type="KEGG" id="more:E1B28_009420"/>
<name>A0A9P7UST6_9AGAR</name>
<keyword evidence="2" id="KW-1185">Reference proteome</keyword>
<dbReference type="EMBL" id="CM032185">
    <property type="protein sequence ID" value="KAG7093137.1"/>
    <property type="molecule type" value="Genomic_DNA"/>
</dbReference>
<comment type="caution">
    <text evidence="1">The sequence shown here is derived from an EMBL/GenBank/DDBJ whole genome shotgun (WGS) entry which is preliminary data.</text>
</comment>
<dbReference type="Proteomes" id="UP001049176">
    <property type="component" value="Chromosome 5"/>
</dbReference>
<dbReference type="RefSeq" id="XP_043009607.1">
    <property type="nucleotide sequence ID" value="XM_043154316.1"/>
</dbReference>
<protein>
    <recommendedName>
        <fullName evidence="3">F-box domain-containing protein</fullName>
    </recommendedName>
</protein>
<evidence type="ECO:0008006" key="3">
    <source>
        <dbReference type="Google" id="ProtNLM"/>
    </source>
</evidence>
<dbReference type="AlphaFoldDB" id="A0A9P7UST6"/>
<dbReference type="GeneID" id="66078496"/>
<proteinExistence type="predicted"/>
<evidence type="ECO:0000313" key="1">
    <source>
        <dbReference type="EMBL" id="KAG7093137.1"/>
    </source>
</evidence>